<name>A0AAF1BRC3_9TREE</name>
<feature type="compositionally biased region" description="Polar residues" evidence="1">
    <location>
        <begin position="172"/>
        <end position="183"/>
    </location>
</feature>
<dbReference type="SMART" id="SM00288">
    <property type="entry name" value="VHS"/>
    <property type="match status" value="1"/>
</dbReference>
<reference evidence="3" key="1">
    <citation type="submission" date="2023-10" db="EMBL/GenBank/DDBJ databases">
        <authorList>
            <person name="Noh H."/>
        </authorList>
    </citation>
    <scope>NUCLEOTIDE SEQUENCE</scope>
    <source>
        <strain evidence="3">DUCC4014</strain>
    </source>
</reference>
<dbReference type="InterPro" id="IPR045007">
    <property type="entry name" value="LSB5"/>
</dbReference>
<keyword evidence="4" id="KW-1185">Reference proteome</keyword>
<evidence type="ECO:0000313" key="4">
    <source>
        <dbReference type="Proteomes" id="UP000827549"/>
    </source>
</evidence>
<feature type="compositionally biased region" description="Polar residues" evidence="1">
    <location>
        <begin position="536"/>
        <end position="553"/>
    </location>
</feature>
<dbReference type="Pfam" id="PF00790">
    <property type="entry name" value="VHS"/>
    <property type="match status" value="1"/>
</dbReference>
<feature type="region of interest" description="Disordered" evidence="1">
    <location>
        <begin position="161"/>
        <end position="215"/>
    </location>
</feature>
<feature type="compositionally biased region" description="Basic and acidic residues" evidence="1">
    <location>
        <begin position="248"/>
        <end position="288"/>
    </location>
</feature>
<organism evidence="3 4">
    <name type="scientific">Vanrija pseudolonga</name>
    <dbReference type="NCBI Taxonomy" id="143232"/>
    <lineage>
        <taxon>Eukaryota</taxon>
        <taxon>Fungi</taxon>
        <taxon>Dikarya</taxon>
        <taxon>Basidiomycota</taxon>
        <taxon>Agaricomycotina</taxon>
        <taxon>Tremellomycetes</taxon>
        <taxon>Trichosporonales</taxon>
        <taxon>Trichosporonaceae</taxon>
        <taxon>Vanrija</taxon>
    </lineage>
</organism>
<proteinExistence type="predicted"/>
<dbReference type="CDD" id="cd16980">
    <property type="entry name" value="VHS_Lsb5"/>
    <property type="match status" value="1"/>
</dbReference>
<feature type="region of interest" description="Disordered" evidence="1">
    <location>
        <begin position="478"/>
        <end position="595"/>
    </location>
</feature>
<feature type="region of interest" description="Disordered" evidence="1">
    <location>
        <begin position="248"/>
        <end position="298"/>
    </location>
</feature>
<evidence type="ECO:0000259" key="2">
    <source>
        <dbReference type="PROSITE" id="PS50179"/>
    </source>
</evidence>
<dbReference type="InterPro" id="IPR008942">
    <property type="entry name" value="ENTH_VHS"/>
</dbReference>
<dbReference type="GO" id="GO:0006897">
    <property type="term" value="P:endocytosis"/>
    <property type="evidence" value="ECO:0007669"/>
    <property type="project" value="InterPro"/>
</dbReference>
<dbReference type="SUPFAM" id="SSF89009">
    <property type="entry name" value="GAT-like domain"/>
    <property type="match status" value="1"/>
</dbReference>
<feature type="domain" description="VHS" evidence="2">
    <location>
        <begin position="34"/>
        <end position="155"/>
    </location>
</feature>
<feature type="compositionally biased region" description="Polar residues" evidence="1">
    <location>
        <begin position="453"/>
        <end position="463"/>
    </location>
</feature>
<dbReference type="GO" id="GO:0035091">
    <property type="term" value="F:phosphatidylinositol binding"/>
    <property type="evidence" value="ECO:0007669"/>
    <property type="project" value="InterPro"/>
</dbReference>
<dbReference type="RefSeq" id="XP_062628020.1">
    <property type="nucleotide sequence ID" value="XM_062772036.1"/>
</dbReference>
<accession>A0AAF1BRC3</accession>
<feature type="compositionally biased region" description="Polar residues" evidence="1">
    <location>
        <begin position="425"/>
        <end position="436"/>
    </location>
</feature>
<gene>
    <name evidence="3" type="primary">lsb5</name>
    <name evidence="3" type="ORF">LOC62_04G005493</name>
</gene>
<dbReference type="GO" id="GO:0007015">
    <property type="term" value="P:actin filament organization"/>
    <property type="evidence" value="ECO:0007669"/>
    <property type="project" value="InterPro"/>
</dbReference>
<evidence type="ECO:0000313" key="3">
    <source>
        <dbReference type="EMBL" id="WOO81988.1"/>
    </source>
</evidence>
<dbReference type="Proteomes" id="UP000827549">
    <property type="component" value="Chromosome 4"/>
</dbReference>
<feature type="region of interest" description="Disordered" evidence="1">
    <location>
        <begin position="425"/>
        <end position="465"/>
    </location>
</feature>
<dbReference type="GO" id="GO:0007034">
    <property type="term" value="P:vacuolar transport"/>
    <property type="evidence" value="ECO:0007669"/>
    <property type="project" value="UniProtKB-ARBA"/>
</dbReference>
<dbReference type="InterPro" id="IPR044103">
    <property type="entry name" value="GAT_LSB5"/>
</dbReference>
<dbReference type="EMBL" id="CP086717">
    <property type="protein sequence ID" value="WOO81988.1"/>
    <property type="molecule type" value="Genomic_DNA"/>
</dbReference>
<dbReference type="AlphaFoldDB" id="A0AAF1BRC3"/>
<dbReference type="PROSITE" id="PS50179">
    <property type="entry name" value="VHS"/>
    <property type="match status" value="1"/>
</dbReference>
<dbReference type="PANTHER" id="PTHR47789">
    <property type="entry name" value="LAS SEVENTEEN-BINDING PROTEIN 5"/>
    <property type="match status" value="1"/>
</dbReference>
<dbReference type="GO" id="GO:0043130">
    <property type="term" value="F:ubiquitin binding"/>
    <property type="evidence" value="ECO:0007669"/>
    <property type="project" value="InterPro"/>
</dbReference>
<dbReference type="PANTHER" id="PTHR47789:SF1">
    <property type="entry name" value="LAS SEVENTEEN-BINDING PROTEIN 5"/>
    <property type="match status" value="1"/>
</dbReference>
<dbReference type="Gene3D" id="1.25.40.90">
    <property type="match status" value="1"/>
</dbReference>
<feature type="compositionally biased region" description="Basic and acidic residues" evidence="1">
    <location>
        <begin position="584"/>
        <end position="595"/>
    </location>
</feature>
<evidence type="ECO:0000256" key="1">
    <source>
        <dbReference type="SAM" id="MobiDB-lite"/>
    </source>
</evidence>
<sequence>MSKAGNYLRSGQSFVNKLAGEKPHSSVTDWVEVLSSDRYDELSLDGIPELVDSVNLQGSQGTTEAARAIRKKLKYGNVHRQLRALVILRSLTENAGKNFQLNWADQRLLDRLREMATDGLLDPKVKKRLILVFHAWSIQYADEPRMQTVAGLFRQYSGRKPVPGAPGGGHATRSSVSSISAATTPDAATPGRGGFSDTDPLYKHSWEPAPGQRGADTYADLASARADAEERKRQREGRIAIEHREAELERRERDLKRKQEMAAIESRRQREAQEEADRRRQAKLDRKNQPKRPKFNFEKEKPQIMVAVANAIQAANNLVNSCRLVNRETENITENPRVQDSLDKAKAARRAIIRYIHLVNQEEFVGTLLDANSRIVEAIQLYDKLSKPAALDSDSDHELSPAEKAEAEQVEKIRQRLAAQKLESQRTGELQQLQDQQKVESKRAVARQERRQASGTSSRQGAPSSAYADLQDLQFGSIGNKGAAGLPPPIRPDSDAGSIAGGSLSDFSDYDSSEDEWRAAHSRQQSRQYDYRHNYGGSSSKNPDPQEGNTYQSLEDEFGSKGLLDPNDPFGDPFADDEEATTPHQEKPRQEWAAI</sequence>
<dbReference type="SUPFAM" id="SSF48464">
    <property type="entry name" value="ENTH/VHS domain"/>
    <property type="match status" value="1"/>
</dbReference>
<dbReference type="GO" id="GO:0051666">
    <property type="term" value="P:actin cortical patch localization"/>
    <property type="evidence" value="ECO:0007669"/>
    <property type="project" value="TreeGrafter"/>
</dbReference>
<protein>
    <submittedName>
        <fullName evidence="3">Protein lsb5</fullName>
    </submittedName>
</protein>
<dbReference type="CDD" id="cd14232">
    <property type="entry name" value="GAT_LSB5"/>
    <property type="match status" value="1"/>
</dbReference>
<dbReference type="InterPro" id="IPR002014">
    <property type="entry name" value="VHS_dom"/>
</dbReference>
<dbReference type="GO" id="GO:0030479">
    <property type="term" value="C:actin cortical patch"/>
    <property type="evidence" value="ECO:0007669"/>
    <property type="project" value="TreeGrafter"/>
</dbReference>
<dbReference type="GeneID" id="87808722"/>
<feature type="compositionally biased region" description="Basic and acidic residues" evidence="1">
    <location>
        <begin position="437"/>
        <end position="452"/>
    </location>
</feature>